<protein>
    <submittedName>
        <fullName evidence="1">Uncharacterized protein</fullName>
    </submittedName>
</protein>
<name>A0A8E7EJT5_9EURY</name>
<accession>A0A8E7EJT5</accession>
<sequence length="159" mass="18263">MREILLSFLYYPSIAPSLEYRLTQQIIVNERAIREPNNTPSQPFGAFCDTLSSTGVHRIPVLVLHYDPIRRNLWNNPRFGSIDHTHLKNREYRSFHIKAQSSQGMVVGYYDKKNYITGVFIHTEENVITHAQNCGLLVIRATGNCVSIMNNDAFPLKKV</sequence>
<dbReference type="Proteomes" id="UP000680656">
    <property type="component" value="Chromosome"/>
</dbReference>
<dbReference type="AlphaFoldDB" id="A0A8E7EJT5"/>
<proteinExistence type="predicted"/>
<dbReference type="EMBL" id="CP075546">
    <property type="protein sequence ID" value="QVV88800.1"/>
    <property type="molecule type" value="Genomic_DNA"/>
</dbReference>
<gene>
    <name evidence="1" type="ORF">KHC33_16060</name>
</gene>
<dbReference type="RefSeq" id="WP_214419603.1">
    <property type="nucleotide sequence ID" value="NZ_CP075546.1"/>
</dbReference>
<dbReference type="GeneID" id="65098730"/>
<organism evidence="1 2">
    <name type="scientific">Methanospirillum purgamenti</name>
    <dbReference type="NCBI Taxonomy" id="2834276"/>
    <lineage>
        <taxon>Archaea</taxon>
        <taxon>Methanobacteriati</taxon>
        <taxon>Methanobacteriota</taxon>
        <taxon>Stenosarchaea group</taxon>
        <taxon>Methanomicrobia</taxon>
        <taxon>Methanomicrobiales</taxon>
        <taxon>Methanospirillaceae</taxon>
        <taxon>Methanospirillum</taxon>
    </lineage>
</organism>
<evidence type="ECO:0000313" key="2">
    <source>
        <dbReference type="Proteomes" id="UP000680656"/>
    </source>
</evidence>
<dbReference type="KEGG" id="mrtj:KHC33_16060"/>
<keyword evidence="2" id="KW-1185">Reference proteome</keyword>
<reference evidence="1 2" key="1">
    <citation type="submission" date="2021-05" db="EMBL/GenBank/DDBJ databases">
        <title>A novel Methanospirillum isolate from a pyrite-forming mixed culture.</title>
        <authorList>
            <person name="Bunk B."/>
            <person name="Sproer C."/>
            <person name="Spring S."/>
            <person name="Pester M."/>
        </authorList>
    </citation>
    <scope>NUCLEOTIDE SEQUENCE [LARGE SCALE GENOMIC DNA]</scope>
    <source>
        <strain evidence="1 2">J.3.6.1-F.2.7.3</strain>
    </source>
</reference>
<evidence type="ECO:0000313" key="1">
    <source>
        <dbReference type="EMBL" id="QVV88800.1"/>
    </source>
</evidence>